<gene>
    <name evidence="2" type="ORF">ACK4CP_09745</name>
</gene>
<protein>
    <submittedName>
        <fullName evidence="2">Helix-turn-helix domain-containing protein</fullName>
    </submittedName>
</protein>
<dbReference type="InterPro" id="IPR001387">
    <property type="entry name" value="Cro/C1-type_HTH"/>
</dbReference>
<accession>A0ABW9LTU8</accession>
<dbReference type="EMBL" id="JBKBDE010000002">
    <property type="protein sequence ID" value="MFN6550674.1"/>
    <property type="molecule type" value="Genomic_DNA"/>
</dbReference>
<dbReference type="InterPro" id="IPR010982">
    <property type="entry name" value="Lambda_DNA-bd_dom_sf"/>
</dbReference>
<dbReference type="Pfam" id="PF13744">
    <property type="entry name" value="HTH_37"/>
    <property type="match status" value="1"/>
</dbReference>
<name>A0ABW9LTU8_9MYCO</name>
<dbReference type="CDD" id="cd00093">
    <property type="entry name" value="HTH_XRE"/>
    <property type="match status" value="1"/>
</dbReference>
<comment type="caution">
    <text evidence="2">The sequence shown here is derived from an EMBL/GenBank/DDBJ whole genome shotgun (WGS) entry which is preliminary data.</text>
</comment>
<dbReference type="Proteomes" id="UP001635817">
    <property type="component" value="Unassembled WGS sequence"/>
</dbReference>
<dbReference type="Gene3D" id="1.10.260.40">
    <property type="entry name" value="lambda repressor-like DNA-binding domains"/>
    <property type="match status" value="1"/>
</dbReference>
<dbReference type="InterPro" id="IPR039554">
    <property type="entry name" value="HigA2-like_HTH"/>
</dbReference>
<evidence type="ECO:0000313" key="3">
    <source>
        <dbReference type="Proteomes" id="UP001635817"/>
    </source>
</evidence>
<feature type="domain" description="HigA2-like helix-turn-helix" evidence="1">
    <location>
        <begin position="14"/>
        <end position="74"/>
    </location>
</feature>
<dbReference type="SUPFAM" id="SSF47413">
    <property type="entry name" value="lambda repressor-like DNA-binding domains"/>
    <property type="match status" value="1"/>
</dbReference>
<keyword evidence="3" id="KW-1185">Reference proteome</keyword>
<proteinExistence type="predicted"/>
<reference evidence="2 3" key="1">
    <citation type="submission" date="2024-12" db="EMBL/GenBank/DDBJ databases">
        <title>The coexistence of Mycolicibacterium septicum and Mycolicibacterium nivoides in clinical samples.</title>
        <authorList>
            <person name="Wang C."/>
            <person name="Feng Y."/>
            <person name="Zong Z."/>
        </authorList>
    </citation>
    <scope>NUCLEOTIDE SEQUENCE [LARGE SCALE GENOMIC DNA]</scope>
    <source>
        <strain evidence="2 3">120310</strain>
    </source>
</reference>
<evidence type="ECO:0000313" key="2">
    <source>
        <dbReference type="EMBL" id="MFN6550674.1"/>
    </source>
</evidence>
<evidence type="ECO:0000259" key="1">
    <source>
        <dbReference type="Pfam" id="PF13744"/>
    </source>
</evidence>
<dbReference type="RefSeq" id="WP_409549460.1">
    <property type="nucleotide sequence ID" value="NZ_JBKBDE010000002.1"/>
</dbReference>
<sequence length="75" mass="8173">MRGDPRGVFYDLHNDEQAADLTARANLMIAIENRIKGLSRAEAAQRLGVTQSRVSDLLDGKLSEFSLDALTELAG</sequence>
<organism evidence="2 3">
    <name type="scientific">Mycolicibacterium septicum</name>
    <dbReference type="NCBI Taxonomy" id="98668"/>
    <lineage>
        <taxon>Bacteria</taxon>
        <taxon>Bacillati</taxon>
        <taxon>Actinomycetota</taxon>
        <taxon>Actinomycetes</taxon>
        <taxon>Mycobacteriales</taxon>
        <taxon>Mycobacteriaceae</taxon>
        <taxon>Mycolicibacterium</taxon>
    </lineage>
</organism>